<dbReference type="Proteomes" id="UP000436911">
    <property type="component" value="Unassembled WGS sequence"/>
</dbReference>
<feature type="binding site" evidence="3">
    <location>
        <position position="101"/>
    </location>
    <ligand>
        <name>Zn(2+)</name>
        <dbReference type="ChEBI" id="CHEBI:29105"/>
        <label>1</label>
    </ligand>
</feature>
<feature type="binding site" evidence="3">
    <location>
        <position position="199"/>
    </location>
    <ligand>
        <name>Zn(2+)</name>
        <dbReference type="ChEBI" id="CHEBI:29105"/>
        <label>1</label>
    </ligand>
</feature>
<reference evidence="4 8" key="1">
    <citation type="submission" date="2018-08" db="EMBL/GenBank/DDBJ databases">
        <title>Genome sequencing of Agrobacterium vitis strain ICMP 10754.</title>
        <authorList>
            <person name="Visnovsky S.B."/>
            <person name="Pitman A.R."/>
        </authorList>
    </citation>
    <scope>NUCLEOTIDE SEQUENCE [LARGE SCALE GENOMIC DNA]</scope>
    <source>
        <strain evidence="4 8">ICMP 10754</strain>
    </source>
</reference>
<comment type="similarity">
    <text evidence="1">Belongs to the peptidase M20 family.</text>
</comment>
<dbReference type="EMBL" id="QUSG01000017">
    <property type="protein sequence ID" value="KAA3523365.1"/>
    <property type="molecule type" value="Genomic_DNA"/>
</dbReference>
<dbReference type="OrthoDB" id="9808195at2"/>
<dbReference type="Gene3D" id="3.40.630.10">
    <property type="entry name" value="Zn peptidases"/>
    <property type="match status" value="1"/>
</dbReference>
<name>A0A1S2E2L9_AGRVI</name>
<evidence type="ECO:0000313" key="6">
    <source>
        <dbReference type="EMBL" id="MUZ73757.1"/>
    </source>
</evidence>
<dbReference type="SUPFAM" id="SSF53187">
    <property type="entry name" value="Zn-dependent exopeptidases"/>
    <property type="match status" value="1"/>
</dbReference>
<dbReference type="Proteomes" id="UP000477951">
    <property type="component" value="Unassembled WGS sequence"/>
</dbReference>
<evidence type="ECO:0000313" key="5">
    <source>
        <dbReference type="EMBL" id="MUP05259.1"/>
    </source>
</evidence>
<proteinExistence type="inferred from homology"/>
<dbReference type="Pfam" id="PF01546">
    <property type="entry name" value="Peptidase_M20"/>
    <property type="match status" value="1"/>
</dbReference>
<dbReference type="InterPro" id="IPR010158">
    <property type="entry name" value="Amidase_Cbmase"/>
</dbReference>
<dbReference type="EMBL" id="WPHR01000010">
    <property type="protein sequence ID" value="MUZ73757.1"/>
    <property type="molecule type" value="Genomic_DNA"/>
</dbReference>
<dbReference type="PIRSF" id="PIRSF001235">
    <property type="entry name" value="Amidase_carbamoylase"/>
    <property type="match status" value="1"/>
</dbReference>
<keyword evidence="3" id="KW-0862">Zinc</keyword>
<dbReference type="SUPFAM" id="SSF55031">
    <property type="entry name" value="Bacterial exopeptidase dimerisation domain"/>
    <property type="match status" value="1"/>
</dbReference>
<comment type="cofactor">
    <cofactor evidence="3">
        <name>Zn(2+)</name>
        <dbReference type="ChEBI" id="CHEBI:29105"/>
    </cofactor>
    <text evidence="3">Binds 2 Zn(2+) ions per subunit.</text>
</comment>
<feature type="binding site" evidence="3">
    <location>
        <position position="140"/>
    </location>
    <ligand>
        <name>Zn(2+)</name>
        <dbReference type="ChEBI" id="CHEBI:29105"/>
        <label>2</label>
    </ligand>
</feature>
<dbReference type="GO" id="GO:0016813">
    <property type="term" value="F:hydrolase activity, acting on carbon-nitrogen (but not peptide) bonds, in linear amidines"/>
    <property type="evidence" value="ECO:0007669"/>
    <property type="project" value="InterPro"/>
</dbReference>
<keyword evidence="3" id="KW-0479">Metal-binding</keyword>
<gene>
    <name evidence="5" type="ORF">BBI04_010540</name>
    <name evidence="4" type="ORF">DXT89_20630</name>
    <name evidence="6" type="ORF">GOZ90_13800</name>
</gene>
<reference evidence="5 7" key="2">
    <citation type="submission" date="2019-11" db="EMBL/GenBank/DDBJ databases">
        <title>Whole-genome sequencing of Allorhizobium vitis.</title>
        <authorList>
            <person name="Gan H.M."/>
            <person name="Savka M.A."/>
        </authorList>
    </citation>
    <scope>NUCLEOTIDE SEQUENCE [LARGE SCALE GENOMIC DNA]</scope>
    <source>
        <strain evidence="5 7">AB4</strain>
    </source>
</reference>
<dbReference type="Proteomes" id="UP000175993">
    <property type="component" value="Unassembled WGS sequence"/>
</dbReference>
<dbReference type="CDD" id="cd03884">
    <property type="entry name" value="M20_bAS"/>
    <property type="match status" value="1"/>
</dbReference>
<dbReference type="InterPro" id="IPR036264">
    <property type="entry name" value="Bact_exopeptidase_dim_dom"/>
</dbReference>
<dbReference type="AlphaFoldDB" id="A0A1S2E2L9"/>
<dbReference type="RefSeq" id="WP_070166148.1">
    <property type="nucleotide sequence ID" value="NZ_CP118261.1"/>
</dbReference>
<dbReference type="GO" id="GO:0046872">
    <property type="term" value="F:metal ion binding"/>
    <property type="evidence" value="ECO:0007669"/>
    <property type="project" value="UniProtKB-KW"/>
</dbReference>
<reference evidence="6 9" key="3">
    <citation type="submission" date="2019-12" db="EMBL/GenBank/DDBJ databases">
        <title>Whole-genome sequencing of Allorhizobium vitis.</title>
        <authorList>
            <person name="Gan H.M."/>
            <person name="Szegedi E."/>
            <person name="Burr T."/>
            <person name="Savka M.A."/>
        </authorList>
    </citation>
    <scope>NUCLEOTIDE SEQUENCE [LARGE SCALE GENOMIC DNA]</scope>
    <source>
        <strain evidence="6 9">CG516</strain>
    </source>
</reference>
<dbReference type="EC" id="3.5.-.-" evidence="6"/>
<evidence type="ECO:0000256" key="1">
    <source>
        <dbReference type="ARBA" id="ARBA00006153"/>
    </source>
</evidence>
<dbReference type="Gene3D" id="3.30.70.360">
    <property type="match status" value="1"/>
</dbReference>
<evidence type="ECO:0000313" key="8">
    <source>
        <dbReference type="Proteomes" id="UP000436911"/>
    </source>
</evidence>
<evidence type="ECO:0000313" key="4">
    <source>
        <dbReference type="EMBL" id="KAA3523365.1"/>
    </source>
</evidence>
<evidence type="ECO:0000313" key="7">
    <source>
        <dbReference type="Proteomes" id="UP000175993"/>
    </source>
</evidence>
<sequence>MPEASPKSSKAPINTKRFQAMVDTLSSFGGGPDGSMNRLTLSQEDGRARDWLASWFAENGFVQSVDAIGNQFGSAPLAGANAPVVMVGSHIDSQPNGGRFDGALGVVAACEAVLAVRERLAAENRLAACNFQVVNWTNEEGARFQPSLLGSSVFTGAAELDWALDRADGNGVTVRQSLQEIGYAGKDKVPVPDALIELHIEGASTLFNAEEKFGAFTRFWGATKYRLAFLGCQAHTGPTPMAERKDALLGAAYLMADLRAMVDAYGLELHTSVGRLEVFPNSPNIVPAEAVLFIELRSASPEILEEAEQKLKVAAETAAAKAKIDYEIRSIDRRKAGNFASGLVSLAEQTAKSYGEPMRHLDTVGGHDAVALSAVCPAVVLAVRSQNGVIHHPTEYTTPQDQAFGTQVLADMLYRLACDGLEAAQHNEAAQ</sequence>
<keyword evidence="2 6" id="KW-0378">Hydrolase</keyword>
<accession>A0A1S2E2L9</accession>
<dbReference type="PANTHER" id="PTHR32494:SF5">
    <property type="entry name" value="ALLANTOATE AMIDOHYDROLASE"/>
    <property type="match status" value="1"/>
</dbReference>
<feature type="binding site" evidence="3">
    <location>
        <position position="90"/>
    </location>
    <ligand>
        <name>Zn(2+)</name>
        <dbReference type="ChEBI" id="CHEBI:29105"/>
        <label>1</label>
    </ligand>
</feature>
<organism evidence="6 9">
    <name type="scientific">Agrobacterium vitis</name>
    <name type="common">Rhizobium vitis</name>
    <dbReference type="NCBI Taxonomy" id="373"/>
    <lineage>
        <taxon>Bacteria</taxon>
        <taxon>Pseudomonadati</taxon>
        <taxon>Pseudomonadota</taxon>
        <taxon>Alphaproteobacteria</taxon>
        <taxon>Hyphomicrobiales</taxon>
        <taxon>Rhizobiaceae</taxon>
        <taxon>Rhizobium/Agrobacterium group</taxon>
        <taxon>Agrobacterium</taxon>
    </lineage>
</organism>
<feature type="binding site" evidence="3">
    <location>
        <position position="391"/>
    </location>
    <ligand>
        <name>Zn(2+)</name>
        <dbReference type="ChEBI" id="CHEBI:29105"/>
        <label>2</label>
    </ligand>
</feature>
<evidence type="ECO:0000313" key="9">
    <source>
        <dbReference type="Proteomes" id="UP000477951"/>
    </source>
</evidence>
<feature type="binding site" evidence="3">
    <location>
        <position position="101"/>
    </location>
    <ligand>
        <name>Zn(2+)</name>
        <dbReference type="ChEBI" id="CHEBI:29105"/>
        <label>2</label>
    </ligand>
</feature>
<dbReference type="EMBL" id="MBEV02000005">
    <property type="protein sequence ID" value="MUP05259.1"/>
    <property type="molecule type" value="Genomic_DNA"/>
</dbReference>
<dbReference type="NCBIfam" id="NF006772">
    <property type="entry name" value="PRK09290.2-1"/>
    <property type="match status" value="1"/>
</dbReference>
<dbReference type="InterPro" id="IPR002933">
    <property type="entry name" value="Peptidase_M20"/>
</dbReference>
<evidence type="ECO:0000256" key="2">
    <source>
        <dbReference type="ARBA" id="ARBA00022801"/>
    </source>
</evidence>
<dbReference type="NCBIfam" id="TIGR01879">
    <property type="entry name" value="hydantase"/>
    <property type="match status" value="1"/>
</dbReference>
<protein>
    <submittedName>
        <fullName evidence="6">Hydantoinase/carbamoylase family amidase</fullName>
        <ecNumber evidence="6">3.5.-.-</ecNumber>
    </submittedName>
    <submittedName>
        <fullName evidence="4">Zn-dependent hydrolase</fullName>
    </submittedName>
</protein>
<comment type="caution">
    <text evidence="6">The sequence shown here is derived from an EMBL/GenBank/DDBJ whole genome shotgun (WGS) entry which is preliminary data.</text>
</comment>
<dbReference type="PANTHER" id="PTHR32494">
    <property type="entry name" value="ALLANTOATE DEIMINASE-RELATED"/>
    <property type="match status" value="1"/>
</dbReference>
<evidence type="ECO:0000256" key="3">
    <source>
        <dbReference type="PIRSR" id="PIRSR001235-1"/>
    </source>
</evidence>